<dbReference type="eggNOG" id="COG1104">
    <property type="taxonomic scope" value="Bacteria"/>
</dbReference>
<evidence type="ECO:0000256" key="9">
    <source>
        <dbReference type="ARBA" id="ARBA00023004"/>
    </source>
</evidence>
<evidence type="ECO:0000256" key="2">
    <source>
        <dbReference type="ARBA" id="ARBA00005151"/>
    </source>
</evidence>
<comment type="function">
    <text evidence="13">Master enzyme that delivers sulfur to a number of partners involved in Fe-S cluster assembly, tRNA modification or cofactor biosynthesis. Catalyzes the removal of elemental sulfur atoms from cysteine to produce alanine. Functions as a sulfur delivery protein for Fe-S cluster synthesis onto IscU, an Fe-S scaffold assembly protein, as well as other S acceptor proteins.</text>
</comment>
<dbReference type="HAMAP" id="MF_00331">
    <property type="entry name" value="Cys_desulf_IscS"/>
    <property type="match status" value="1"/>
</dbReference>
<dbReference type="EMBL" id="CR555306">
    <property type="protein sequence ID" value="CAI09787.1"/>
    <property type="molecule type" value="Genomic_DNA"/>
</dbReference>
<keyword evidence="6 13" id="KW-0001">2Fe-2S</keyword>
<dbReference type="FunFam" id="3.40.640.10:FF:000003">
    <property type="entry name" value="Cysteine desulfurase IscS"/>
    <property type="match status" value="1"/>
</dbReference>
<dbReference type="GO" id="GO:0046872">
    <property type="term" value="F:metal ion binding"/>
    <property type="evidence" value="ECO:0007669"/>
    <property type="project" value="UniProtKB-KW"/>
</dbReference>
<feature type="modified residue" description="N6-(pyridoxal phosphate)lysine" evidence="13">
    <location>
        <position position="205"/>
    </location>
</feature>
<feature type="binding site" description="via persulfide group" evidence="13">
    <location>
        <position position="327"/>
    </location>
    <ligand>
        <name>[2Fe-2S] cluster</name>
        <dbReference type="ChEBI" id="CHEBI:190135"/>
        <note>ligand shared with IscU</note>
    </ligand>
</feature>
<dbReference type="InterPro" id="IPR015422">
    <property type="entry name" value="PyrdxlP-dep_Trfase_small"/>
</dbReference>
<feature type="binding site" evidence="13">
    <location>
        <position position="242"/>
    </location>
    <ligand>
        <name>pyridoxal 5'-phosphate</name>
        <dbReference type="ChEBI" id="CHEBI:597326"/>
    </ligand>
</feature>
<dbReference type="GO" id="GO:1990221">
    <property type="term" value="C:L-cysteine desulfurase complex"/>
    <property type="evidence" value="ECO:0007669"/>
    <property type="project" value="UniProtKB-ARBA"/>
</dbReference>
<feature type="binding site" evidence="13">
    <location>
        <position position="182"/>
    </location>
    <ligand>
        <name>pyridoxal 5'-phosphate</name>
        <dbReference type="ChEBI" id="CHEBI:597326"/>
    </ligand>
</feature>
<comment type="subunit">
    <text evidence="13">Homodimer. Forms a heterotetramer with IscU, interacts with other sulfur acceptors.</text>
</comment>
<feature type="active site" description="Cysteine persulfide intermediate" evidence="13">
    <location>
        <position position="327"/>
    </location>
</feature>
<comment type="cofactor">
    <cofactor evidence="1 13 14">
        <name>pyridoxal 5'-phosphate</name>
        <dbReference type="ChEBI" id="CHEBI:597326"/>
    </cofactor>
</comment>
<dbReference type="PANTHER" id="PTHR11601">
    <property type="entry name" value="CYSTEINE DESULFURYLASE FAMILY MEMBER"/>
    <property type="match status" value="1"/>
</dbReference>
<keyword evidence="10 13" id="KW-0411">Iron-sulfur</keyword>
<dbReference type="STRING" id="76114.ebA6401"/>
<protein>
    <recommendedName>
        <fullName evidence="12 13">Cysteine desulfurase IscS</fullName>
        <ecNumber evidence="4 13">2.8.1.7</ecNumber>
    </recommendedName>
</protein>
<comment type="catalytic activity">
    <reaction evidence="11 13">
        <text>(sulfur carrier)-H + L-cysteine = (sulfur carrier)-SH + L-alanine</text>
        <dbReference type="Rhea" id="RHEA:43892"/>
        <dbReference type="Rhea" id="RHEA-COMP:14737"/>
        <dbReference type="Rhea" id="RHEA-COMP:14739"/>
        <dbReference type="ChEBI" id="CHEBI:29917"/>
        <dbReference type="ChEBI" id="CHEBI:35235"/>
        <dbReference type="ChEBI" id="CHEBI:57972"/>
        <dbReference type="ChEBI" id="CHEBI:64428"/>
        <dbReference type="EC" id="2.8.1.7"/>
    </reaction>
</comment>
<evidence type="ECO:0000256" key="7">
    <source>
        <dbReference type="ARBA" id="ARBA00022723"/>
    </source>
</evidence>
<dbReference type="OrthoDB" id="9808002at2"/>
<sequence>MLKFPIYLDYSATTPVDPRVAQAMIPWLTEHFGNPASRSHAYGWEAEKAVEDAREQVARLVNADAKEIVWTSGATESNNLAIKGAAQFYKGKGKHIITLKTEHKAVLDTFRELERQGFEATYLDVQENGLVDLSVLKDAIRADTVLVSIMFVNNEIGVVQPIAEIGEICREKGIVFHVDAAQATGKVDIDLSKLKVDLMSFSAHKTYGPKGIGALYVRRKPRARLEAQMHGGGHERGLRSGTLATHQIVGMGEAFRIAREEMKVENERIRALRDRLMKGLQDIDATYINGDVEHRVPHNLNISFAYVEGESLIMAIKDVAVSSGSACTSASLEPSYVLRALGRNDELAHSSIRFTIGRFTTEEEVDYTIDLLHKKIGKLRELSPLWEMVQDGVDLDSVQWAAH</sequence>
<dbReference type="InterPro" id="IPR015424">
    <property type="entry name" value="PyrdxlP-dep_Trfase"/>
</dbReference>
<dbReference type="InterPro" id="IPR010240">
    <property type="entry name" value="Cys_deSase_IscS"/>
</dbReference>
<comment type="pathway">
    <text evidence="2 13">Cofactor biosynthesis; iron-sulfur cluster biosynthesis.</text>
</comment>
<evidence type="ECO:0000256" key="10">
    <source>
        <dbReference type="ARBA" id="ARBA00023014"/>
    </source>
</evidence>
<reference evidence="16 17" key="1">
    <citation type="journal article" date="2005" name="Arch. Microbiol.">
        <title>The genome sequence of an anaerobic aromatic-degrading denitrifying bacterium, strain EbN1.</title>
        <authorList>
            <person name="Rabus R."/>
            <person name="Kube M."/>
            <person name="Heider J."/>
            <person name="Beck A."/>
            <person name="Heitmann K."/>
            <person name="Widdel F."/>
            <person name="Reinhardt R."/>
        </authorList>
    </citation>
    <scope>NUCLEOTIDE SEQUENCE [LARGE SCALE GENOMIC DNA]</scope>
    <source>
        <strain evidence="16 17">EbN1</strain>
    </source>
</reference>
<dbReference type="RefSeq" id="WP_011239440.1">
    <property type="nucleotide sequence ID" value="NC_006513.1"/>
</dbReference>
<evidence type="ECO:0000313" key="16">
    <source>
        <dbReference type="EMBL" id="CAI09787.1"/>
    </source>
</evidence>
<dbReference type="SUPFAM" id="SSF53383">
    <property type="entry name" value="PLP-dependent transferases"/>
    <property type="match status" value="1"/>
</dbReference>
<name>Q5NYS7_AROAE</name>
<keyword evidence="7 13" id="KW-0479">Metal-binding</keyword>
<dbReference type="AlphaFoldDB" id="Q5NYS7"/>
<dbReference type="Gene3D" id="3.90.1150.10">
    <property type="entry name" value="Aspartate Aminotransferase, domain 1"/>
    <property type="match status" value="1"/>
</dbReference>
<keyword evidence="13" id="KW-0963">Cytoplasm</keyword>
<keyword evidence="17" id="KW-1185">Reference proteome</keyword>
<proteinExistence type="inferred from homology"/>
<dbReference type="EC" id="2.8.1.7" evidence="4 13"/>
<evidence type="ECO:0000256" key="12">
    <source>
        <dbReference type="ARBA" id="ARBA00072125"/>
    </source>
</evidence>
<dbReference type="NCBIfam" id="TIGR02006">
    <property type="entry name" value="IscS"/>
    <property type="match status" value="1"/>
</dbReference>
<feature type="domain" description="Aminotransferase class V" evidence="15">
    <location>
        <begin position="6"/>
        <end position="367"/>
    </location>
</feature>
<gene>
    <name evidence="13 16" type="primary">iscS</name>
    <name evidence="16" type="ORF">ebA6401</name>
</gene>
<evidence type="ECO:0000259" key="15">
    <source>
        <dbReference type="Pfam" id="PF00266"/>
    </source>
</evidence>
<dbReference type="GO" id="GO:0031071">
    <property type="term" value="F:cysteine desulfurase activity"/>
    <property type="evidence" value="ECO:0007669"/>
    <property type="project" value="UniProtKB-UniRule"/>
</dbReference>
<dbReference type="UniPathway" id="UPA00266"/>
<evidence type="ECO:0000256" key="1">
    <source>
        <dbReference type="ARBA" id="ARBA00001933"/>
    </source>
</evidence>
<dbReference type="NCBIfam" id="NF010611">
    <property type="entry name" value="PRK14012.1"/>
    <property type="match status" value="1"/>
</dbReference>
<dbReference type="PROSITE" id="PS00595">
    <property type="entry name" value="AA_TRANSFER_CLASS_5"/>
    <property type="match status" value="1"/>
</dbReference>
<comment type="similarity">
    <text evidence="3 13">Belongs to the class-V pyridoxal-phosphate-dependent aminotransferase family. NifS/IscS subfamily.</text>
</comment>
<evidence type="ECO:0000256" key="4">
    <source>
        <dbReference type="ARBA" id="ARBA00012239"/>
    </source>
</evidence>
<dbReference type="PIRSF" id="PIRSF005572">
    <property type="entry name" value="NifS"/>
    <property type="match status" value="1"/>
</dbReference>
<dbReference type="Pfam" id="PF00266">
    <property type="entry name" value="Aminotran_5"/>
    <property type="match status" value="1"/>
</dbReference>
<keyword evidence="8 13" id="KW-0663">Pyridoxal phosphate</keyword>
<feature type="binding site" evidence="13">
    <location>
        <position position="154"/>
    </location>
    <ligand>
        <name>pyridoxal 5'-phosphate</name>
        <dbReference type="ChEBI" id="CHEBI:597326"/>
    </ligand>
</feature>
<dbReference type="InterPro" id="IPR000192">
    <property type="entry name" value="Aminotrans_V_dom"/>
</dbReference>
<evidence type="ECO:0000256" key="8">
    <source>
        <dbReference type="ARBA" id="ARBA00022898"/>
    </source>
</evidence>
<dbReference type="GO" id="GO:0051537">
    <property type="term" value="F:2 iron, 2 sulfur cluster binding"/>
    <property type="evidence" value="ECO:0007669"/>
    <property type="project" value="UniProtKB-UniRule"/>
</dbReference>
<dbReference type="PANTHER" id="PTHR11601:SF34">
    <property type="entry name" value="CYSTEINE DESULFURASE"/>
    <property type="match status" value="1"/>
</dbReference>
<dbReference type="FunFam" id="3.90.1150.10:FF:000002">
    <property type="entry name" value="Cysteine desulfurase IscS"/>
    <property type="match status" value="1"/>
</dbReference>
<feature type="binding site" evidence="13">
    <location>
        <begin position="202"/>
        <end position="204"/>
    </location>
    <ligand>
        <name>pyridoxal 5'-phosphate</name>
        <dbReference type="ChEBI" id="CHEBI:597326"/>
    </ligand>
</feature>
<evidence type="ECO:0000256" key="3">
    <source>
        <dbReference type="ARBA" id="ARBA00006490"/>
    </source>
</evidence>
<feature type="binding site" evidence="13">
    <location>
        <begin position="74"/>
        <end position="75"/>
    </location>
    <ligand>
        <name>pyridoxal 5'-phosphate</name>
        <dbReference type="ChEBI" id="CHEBI:597326"/>
    </ligand>
</feature>
<dbReference type="GO" id="GO:0030170">
    <property type="term" value="F:pyridoxal phosphate binding"/>
    <property type="evidence" value="ECO:0007669"/>
    <property type="project" value="UniProtKB-UniRule"/>
</dbReference>
<organism evidence="16 17">
    <name type="scientific">Aromatoleum aromaticum (strain DSM 19018 / LMG 30748 / EbN1)</name>
    <name type="common">Azoarcus sp. (strain EbN1)</name>
    <dbReference type="NCBI Taxonomy" id="76114"/>
    <lineage>
        <taxon>Bacteria</taxon>
        <taxon>Pseudomonadati</taxon>
        <taxon>Pseudomonadota</taxon>
        <taxon>Betaproteobacteria</taxon>
        <taxon>Rhodocyclales</taxon>
        <taxon>Rhodocyclaceae</taxon>
        <taxon>Aromatoleum</taxon>
    </lineage>
</organism>
<dbReference type="InterPro" id="IPR015421">
    <property type="entry name" value="PyrdxlP-dep_Trfase_major"/>
</dbReference>
<dbReference type="InterPro" id="IPR020578">
    <property type="entry name" value="Aminotrans_V_PyrdxlP_BS"/>
</dbReference>
<keyword evidence="9 13" id="KW-0408">Iron</keyword>
<evidence type="ECO:0000256" key="5">
    <source>
        <dbReference type="ARBA" id="ARBA00022679"/>
    </source>
</evidence>
<dbReference type="GO" id="GO:0044571">
    <property type="term" value="P:[2Fe-2S] cluster assembly"/>
    <property type="evidence" value="ECO:0007669"/>
    <property type="project" value="UniProtKB-UniRule"/>
</dbReference>
<evidence type="ECO:0000256" key="13">
    <source>
        <dbReference type="HAMAP-Rule" id="MF_00331"/>
    </source>
</evidence>
<accession>Q5NYS7</accession>
<evidence type="ECO:0000313" key="17">
    <source>
        <dbReference type="Proteomes" id="UP000006552"/>
    </source>
</evidence>
<keyword evidence="5 13" id="KW-0808">Transferase</keyword>
<dbReference type="Proteomes" id="UP000006552">
    <property type="component" value="Chromosome"/>
</dbReference>
<dbReference type="KEGG" id="eba:ebA6401"/>
<comment type="subcellular location">
    <subcellularLocation>
        <location evidence="13">Cytoplasm</location>
    </subcellularLocation>
</comment>
<dbReference type="InterPro" id="IPR016454">
    <property type="entry name" value="Cysteine_dSase"/>
</dbReference>
<evidence type="ECO:0000256" key="6">
    <source>
        <dbReference type="ARBA" id="ARBA00022714"/>
    </source>
</evidence>
<dbReference type="HOGENOM" id="CLU_003433_0_2_4"/>
<dbReference type="Gene3D" id="3.40.640.10">
    <property type="entry name" value="Type I PLP-dependent aspartate aminotransferase-like (Major domain)"/>
    <property type="match status" value="1"/>
</dbReference>
<evidence type="ECO:0000256" key="11">
    <source>
        <dbReference type="ARBA" id="ARBA00050776"/>
    </source>
</evidence>
<evidence type="ECO:0000256" key="14">
    <source>
        <dbReference type="RuleBase" id="RU004504"/>
    </source>
</evidence>